<keyword evidence="1" id="KW-0649">Protein kinase inhibitor</keyword>
<dbReference type="Pfam" id="PF01161">
    <property type="entry name" value="PBP"/>
    <property type="match status" value="1"/>
</dbReference>
<dbReference type="EMBL" id="BAAAFO010000002">
    <property type="protein sequence ID" value="GAA0248155.1"/>
    <property type="molecule type" value="Genomic_DNA"/>
</dbReference>
<dbReference type="Gene3D" id="3.90.280.10">
    <property type="entry name" value="PEBP-like"/>
    <property type="match status" value="1"/>
</dbReference>
<dbReference type="PANTHER" id="PTHR30289:SF1">
    <property type="entry name" value="PEBP (PHOSPHATIDYLETHANOLAMINE-BINDING PROTEIN) FAMILY PROTEIN"/>
    <property type="match status" value="1"/>
</dbReference>
<dbReference type="InterPro" id="IPR005247">
    <property type="entry name" value="YbhB_YbcL/LppC-like"/>
</dbReference>
<organism evidence="1 2">
    <name type="scientific">Rhodanobacter caeni</name>
    <dbReference type="NCBI Taxonomy" id="657654"/>
    <lineage>
        <taxon>Bacteria</taxon>
        <taxon>Pseudomonadati</taxon>
        <taxon>Pseudomonadota</taxon>
        <taxon>Gammaproteobacteria</taxon>
        <taxon>Lysobacterales</taxon>
        <taxon>Rhodanobacteraceae</taxon>
        <taxon>Rhodanobacter</taxon>
    </lineage>
</organism>
<dbReference type="GO" id="GO:0004860">
    <property type="term" value="F:protein kinase inhibitor activity"/>
    <property type="evidence" value="ECO:0007669"/>
    <property type="project" value="UniProtKB-KW"/>
</dbReference>
<protein>
    <submittedName>
        <fullName evidence="1">YbhB/YbcL family Raf kinase inhibitor-like protein</fullName>
    </submittedName>
</protein>
<accession>A0ABN0UEU5</accession>
<comment type="caution">
    <text evidence="1">The sequence shown here is derived from an EMBL/GenBank/DDBJ whole genome shotgun (WGS) entry which is preliminary data.</text>
</comment>
<sequence>MQLRSDSFENGQPIPAEFAFGRRADPMALSDNRSPHLAWKDAPAGTRSFVLAVIDPDVPSRGDDVNQPGRRVPADMRRVEFVHWLMADIPPECVELAAGACSDGVVAHGKHDPAGPPRSVQGMNDFTGFFAGDPDMVGEYLGYDGPCPPWNDELVHHYHFRLAALDVATLGLARGFTLTQLREAMDGHVLASAEWVGTYSLNPTHPG</sequence>
<dbReference type="InterPro" id="IPR036610">
    <property type="entry name" value="PEBP-like_sf"/>
</dbReference>
<evidence type="ECO:0000313" key="2">
    <source>
        <dbReference type="Proteomes" id="UP001500657"/>
    </source>
</evidence>
<reference evidence="1 2" key="1">
    <citation type="journal article" date="2019" name="Int. J. Syst. Evol. Microbiol.">
        <title>The Global Catalogue of Microorganisms (GCM) 10K type strain sequencing project: providing services to taxonomists for standard genome sequencing and annotation.</title>
        <authorList>
            <consortium name="The Broad Institute Genomics Platform"/>
            <consortium name="The Broad Institute Genome Sequencing Center for Infectious Disease"/>
            <person name="Wu L."/>
            <person name="Ma J."/>
        </authorList>
    </citation>
    <scope>NUCLEOTIDE SEQUENCE [LARGE SCALE GENOMIC DNA]</scope>
    <source>
        <strain evidence="1 2">JCM 16242</strain>
    </source>
</reference>
<dbReference type="CDD" id="cd00865">
    <property type="entry name" value="PEBP_bact_arch"/>
    <property type="match status" value="1"/>
</dbReference>
<dbReference type="PANTHER" id="PTHR30289">
    <property type="entry name" value="UNCHARACTERIZED PROTEIN YBCL-RELATED"/>
    <property type="match status" value="1"/>
</dbReference>
<dbReference type="SUPFAM" id="SSF49777">
    <property type="entry name" value="PEBP-like"/>
    <property type="match status" value="1"/>
</dbReference>
<proteinExistence type="predicted"/>
<dbReference type="Proteomes" id="UP001500657">
    <property type="component" value="Unassembled WGS sequence"/>
</dbReference>
<keyword evidence="2" id="KW-1185">Reference proteome</keyword>
<dbReference type="InterPro" id="IPR008914">
    <property type="entry name" value="PEBP"/>
</dbReference>
<gene>
    <name evidence="1" type="ORF">GCM10009126_12060</name>
</gene>
<dbReference type="NCBIfam" id="TIGR00481">
    <property type="entry name" value="YbhB/YbcL family Raf kinase inhibitor-like protein"/>
    <property type="match status" value="1"/>
</dbReference>
<dbReference type="RefSeq" id="WP_343881223.1">
    <property type="nucleotide sequence ID" value="NZ_BAAAFO010000002.1"/>
</dbReference>
<name>A0ABN0UEU5_9GAMM</name>
<evidence type="ECO:0000313" key="1">
    <source>
        <dbReference type="EMBL" id="GAA0248155.1"/>
    </source>
</evidence>